<feature type="transmembrane region" description="Helical" evidence="19">
    <location>
        <begin position="756"/>
        <end position="785"/>
    </location>
</feature>
<comment type="pathway">
    <text evidence="2">Energy metabolism; oxidative phosphorylation.</text>
</comment>
<evidence type="ECO:0000256" key="5">
    <source>
        <dbReference type="ARBA" id="ARBA00022448"/>
    </source>
</evidence>
<dbReference type="GO" id="GO:0015990">
    <property type="term" value="P:electron transport coupled proton transport"/>
    <property type="evidence" value="ECO:0007669"/>
    <property type="project" value="InterPro"/>
</dbReference>
<reference evidence="21 22" key="1">
    <citation type="submission" date="2019-09" db="EMBL/GenBank/DDBJ databases">
        <title>Polymorphobacter sp. isolated from a lake in China.</title>
        <authorList>
            <person name="Liu Z."/>
        </authorList>
    </citation>
    <scope>NUCLEOTIDE SEQUENCE [LARGE SCALE GENOMIC DNA]</scope>
    <source>
        <strain evidence="21 22">D40P</strain>
    </source>
</reference>
<dbReference type="GO" id="GO:0005886">
    <property type="term" value="C:plasma membrane"/>
    <property type="evidence" value="ECO:0007669"/>
    <property type="project" value="UniProtKB-SubCell"/>
</dbReference>
<feature type="transmembrane region" description="Helical" evidence="19">
    <location>
        <begin position="285"/>
        <end position="304"/>
    </location>
</feature>
<evidence type="ECO:0000256" key="12">
    <source>
        <dbReference type="ARBA" id="ARBA00022982"/>
    </source>
</evidence>
<evidence type="ECO:0000256" key="11">
    <source>
        <dbReference type="ARBA" id="ARBA00022967"/>
    </source>
</evidence>
<keyword evidence="7 18" id="KW-0349">Heme</keyword>
<keyword evidence="15" id="KW-0186">Copper</keyword>
<evidence type="ECO:0000256" key="2">
    <source>
        <dbReference type="ARBA" id="ARBA00004673"/>
    </source>
</evidence>
<dbReference type="EMBL" id="WIOL01000003">
    <property type="protein sequence ID" value="MQT17471.1"/>
    <property type="molecule type" value="Genomic_DNA"/>
</dbReference>
<organism evidence="21 22">
    <name type="scientific">Sandarakinorhabdus fusca</name>
    <dbReference type="NCBI Taxonomy" id="1439888"/>
    <lineage>
        <taxon>Bacteria</taxon>
        <taxon>Pseudomonadati</taxon>
        <taxon>Pseudomonadota</taxon>
        <taxon>Alphaproteobacteria</taxon>
        <taxon>Sphingomonadales</taxon>
        <taxon>Sphingosinicellaceae</taxon>
        <taxon>Sandarakinorhabdus</taxon>
    </lineage>
</organism>
<accession>A0A7C9GRY2</accession>
<keyword evidence="6" id="KW-1003">Cell membrane</keyword>
<feature type="transmembrane region" description="Helical" evidence="19">
    <location>
        <begin position="689"/>
        <end position="711"/>
    </location>
</feature>
<feature type="transmembrane region" description="Helical" evidence="19">
    <location>
        <begin position="118"/>
        <end position="137"/>
    </location>
</feature>
<keyword evidence="22" id="KW-1185">Reference proteome</keyword>
<feature type="domain" description="Cytochrome oxidase subunit I profile" evidence="20">
    <location>
        <begin position="8"/>
        <end position="529"/>
    </location>
</feature>
<feature type="transmembrane region" description="Helical" evidence="19">
    <location>
        <begin position="199"/>
        <end position="225"/>
    </location>
</feature>
<dbReference type="GO" id="GO:0020037">
    <property type="term" value="F:heme binding"/>
    <property type="evidence" value="ECO:0007669"/>
    <property type="project" value="InterPro"/>
</dbReference>
<feature type="transmembrane region" description="Helical" evidence="19">
    <location>
        <begin position="806"/>
        <end position="827"/>
    </location>
</feature>
<dbReference type="InterPro" id="IPR013833">
    <property type="entry name" value="Cyt_c_oxidase_su3_a-hlx"/>
</dbReference>
<dbReference type="Pfam" id="PF00115">
    <property type="entry name" value="COX1"/>
    <property type="match status" value="1"/>
</dbReference>
<dbReference type="PROSITE" id="PS50855">
    <property type="entry name" value="COX1"/>
    <property type="match status" value="1"/>
</dbReference>
<keyword evidence="10" id="KW-0479">Metal-binding</keyword>
<feature type="transmembrane region" description="Helical" evidence="19">
    <location>
        <begin position="36"/>
        <end position="54"/>
    </location>
</feature>
<feature type="transmembrane region" description="Helical" evidence="19">
    <location>
        <begin position="316"/>
        <end position="342"/>
    </location>
</feature>
<evidence type="ECO:0000256" key="19">
    <source>
        <dbReference type="SAM" id="Phobius"/>
    </source>
</evidence>
<evidence type="ECO:0000256" key="13">
    <source>
        <dbReference type="ARBA" id="ARBA00022989"/>
    </source>
</evidence>
<comment type="catalytic activity">
    <reaction evidence="17">
        <text>4 Fe(II)-[cytochrome c] + O2 + 8 H(+)(in) = 4 Fe(III)-[cytochrome c] + 2 H2O + 4 H(+)(out)</text>
        <dbReference type="Rhea" id="RHEA:11436"/>
        <dbReference type="Rhea" id="RHEA-COMP:10350"/>
        <dbReference type="Rhea" id="RHEA-COMP:14399"/>
        <dbReference type="ChEBI" id="CHEBI:15377"/>
        <dbReference type="ChEBI" id="CHEBI:15378"/>
        <dbReference type="ChEBI" id="CHEBI:15379"/>
        <dbReference type="ChEBI" id="CHEBI:29033"/>
        <dbReference type="ChEBI" id="CHEBI:29034"/>
        <dbReference type="EC" id="7.1.1.9"/>
    </reaction>
</comment>
<feature type="transmembrane region" description="Helical" evidence="19">
    <location>
        <begin position="424"/>
        <end position="449"/>
    </location>
</feature>
<dbReference type="InterPro" id="IPR036927">
    <property type="entry name" value="Cyt_c_oxase-like_su1_sf"/>
</dbReference>
<feature type="transmembrane region" description="Helical" evidence="19">
    <location>
        <begin position="602"/>
        <end position="622"/>
    </location>
</feature>
<feature type="transmembrane region" description="Helical" evidence="19">
    <location>
        <begin position="392"/>
        <end position="412"/>
    </location>
</feature>
<dbReference type="EC" id="7.1.1.9" evidence="4"/>
<dbReference type="InterPro" id="IPR014241">
    <property type="entry name" value="Cyt_c_oxidase_su1_bac"/>
</dbReference>
<evidence type="ECO:0000256" key="8">
    <source>
        <dbReference type="ARBA" id="ARBA00022660"/>
    </source>
</evidence>
<dbReference type="PANTHER" id="PTHR10422:SF35">
    <property type="entry name" value="CYTOCHROME BO(3) UBIQUINOL OXIDASE SUBUNIT 1"/>
    <property type="match status" value="1"/>
</dbReference>
<evidence type="ECO:0000256" key="7">
    <source>
        <dbReference type="ARBA" id="ARBA00022617"/>
    </source>
</evidence>
<evidence type="ECO:0000256" key="18">
    <source>
        <dbReference type="RuleBase" id="RU000370"/>
    </source>
</evidence>
<evidence type="ECO:0000256" key="15">
    <source>
        <dbReference type="ARBA" id="ARBA00023008"/>
    </source>
</evidence>
<dbReference type="GO" id="GO:0004129">
    <property type="term" value="F:cytochrome-c oxidase activity"/>
    <property type="evidence" value="ECO:0007669"/>
    <property type="project" value="UniProtKB-EC"/>
</dbReference>
<dbReference type="Gene3D" id="1.20.210.10">
    <property type="entry name" value="Cytochrome c oxidase-like, subunit I domain"/>
    <property type="match status" value="1"/>
</dbReference>
<dbReference type="Proteomes" id="UP000481327">
    <property type="component" value="Unassembled WGS sequence"/>
</dbReference>
<dbReference type="PANTHER" id="PTHR10422">
    <property type="entry name" value="CYTOCHROME C OXIDASE SUBUNIT 1"/>
    <property type="match status" value="1"/>
</dbReference>
<keyword evidence="16 19" id="KW-0472">Membrane</keyword>
<gene>
    <name evidence="21" type="primary">ctaD</name>
    <name evidence="21" type="ORF">F3168_09375</name>
</gene>
<dbReference type="PROSITE" id="PS00077">
    <property type="entry name" value="COX1_CUB"/>
    <property type="match status" value="1"/>
</dbReference>
<dbReference type="RefSeq" id="WP_152577933.1">
    <property type="nucleotide sequence ID" value="NZ_JAATJI010000002.1"/>
</dbReference>
<evidence type="ECO:0000313" key="22">
    <source>
        <dbReference type="Proteomes" id="UP000481327"/>
    </source>
</evidence>
<comment type="similarity">
    <text evidence="3 18">Belongs to the heme-copper respiratory oxidase family.</text>
</comment>
<feature type="transmembrane region" description="Helical" evidence="19">
    <location>
        <begin position="161"/>
        <end position="187"/>
    </location>
</feature>
<keyword evidence="9 18" id="KW-0812">Transmembrane</keyword>
<dbReference type="InterPro" id="IPR000883">
    <property type="entry name" value="Cyt_C_Oxase_1"/>
</dbReference>
<comment type="caution">
    <text evidence="21">The sequence shown here is derived from an EMBL/GenBank/DDBJ whole genome shotgun (WGS) entry which is preliminary data.</text>
</comment>
<dbReference type="SUPFAM" id="SSF81442">
    <property type="entry name" value="Cytochrome c oxidase subunit I-like"/>
    <property type="match status" value="1"/>
</dbReference>
<dbReference type="AlphaFoldDB" id="A0A7C9GRY2"/>
<evidence type="ECO:0000259" key="20">
    <source>
        <dbReference type="PROSITE" id="PS50855"/>
    </source>
</evidence>
<keyword evidence="13 19" id="KW-1133">Transmembrane helix</keyword>
<evidence type="ECO:0000313" key="21">
    <source>
        <dbReference type="EMBL" id="MQT17471.1"/>
    </source>
</evidence>
<feature type="transmembrane region" description="Helical" evidence="19">
    <location>
        <begin position="469"/>
        <end position="491"/>
    </location>
</feature>
<feature type="transmembrane region" description="Helical" evidence="19">
    <location>
        <begin position="723"/>
        <end position="744"/>
    </location>
</feature>
<dbReference type="InterPro" id="IPR023616">
    <property type="entry name" value="Cyt_c_oxase-like_su1_dom"/>
</dbReference>
<dbReference type="GO" id="GO:0006119">
    <property type="term" value="P:oxidative phosphorylation"/>
    <property type="evidence" value="ECO:0007669"/>
    <property type="project" value="UniProtKB-UniPathway"/>
</dbReference>
<feature type="transmembrane region" description="Helical" evidence="19">
    <location>
        <begin position="573"/>
        <end position="596"/>
    </location>
</feature>
<protein>
    <recommendedName>
        <fullName evidence="4">cytochrome-c oxidase</fullName>
        <ecNumber evidence="4">7.1.1.9</ecNumber>
    </recommendedName>
</protein>
<dbReference type="Gene3D" id="1.20.120.80">
    <property type="entry name" value="Cytochrome c oxidase, subunit III, four-helix bundle"/>
    <property type="match status" value="1"/>
</dbReference>
<evidence type="ECO:0000256" key="6">
    <source>
        <dbReference type="ARBA" id="ARBA00022475"/>
    </source>
</evidence>
<evidence type="ECO:0000256" key="1">
    <source>
        <dbReference type="ARBA" id="ARBA00004651"/>
    </source>
</evidence>
<dbReference type="GO" id="GO:0016491">
    <property type="term" value="F:oxidoreductase activity"/>
    <property type="evidence" value="ECO:0007669"/>
    <property type="project" value="UniProtKB-KW"/>
</dbReference>
<evidence type="ECO:0000256" key="10">
    <source>
        <dbReference type="ARBA" id="ARBA00022723"/>
    </source>
</evidence>
<dbReference type="PRINTS" id="PR01165">
    <property type="entry name" value="CYCOXIDASEI"/>
</dbReference>
<dbReference type="InterPro" id="IPR023615">
    <property type="entry name" value="Cyt_c_Oxase_su1_BS"/>
</dbReference>
<proteinExistence type="inferred from homology"/>
<evidence type="ECO:0000256" key="9">
    <source>
        <dbReference type="ARBA" id="ARBA00022692"/>
    </source>
</evidence>
<evidence type="ECO:0000256" key="16">
    <source>
        <dbReference type="ARBA" id="ARBA00023136"/>
    </source>
</evidence>
<evidence type="ECO:0000256" key="14">
    <source>
        <dbReference type="ARBA" id="ARBA00023004"/>
    </source>
</evidence>
<dbReference type="GO" id="GO:0022904">
    <property type="term" value="P:respiratory electron transport chain"/>
    <property type="evidence" value="ECO:0007669"/>
    <property type="project" value="InterPro"/>
</dbReference>
<comment type="subcellular location">
    <subcellularLocation>
        <location evidence="1">Cell membrane</location>
        <topology evidence="1">Multi-pass membrane protein</topology>
    </subcellularLocation>
</comment>
<evidence type="ECO:0000256" key="4">
    <source>
        <dbReference type="ARBA" id="ARBA00012949"/>
    </source>
</evidence>
<sequence length="828" mass="89767">MTALRRHRALHAIWDRGPGWRGALATVNHTDVGRRFIITAFVFFCIGGVLSMLIRAQLATPGSAFVGPAVYNQIFTMHGSIMMFLFAIPMIEGLAFYMLPKLLGGRDMAFPRLSAFGYWCYLFGGTILILALLFGVAPDGGWFMYTPLSSKVYTPGINADIWLIGVTFVEVSAMAAAIEILVSILKLRTAGMRIDRMPLFAWYMLVTALMMLIGFPPLIMGSILLEVERAFDWPFFNPDRGGDPLLWQHLFWLFGHPEVYIIFLPAAGVVSTVLPVMARTRILGYGWIIAAILALAILSFGLWVHHMFTTGIPHMALGFFSAASALVAIPTGIQIFAWIGTLWSGRPDLKLPMLYIFGFFVVFIIGGLTGVMLAMVPFNWQAHDTAFVTAHLHYVLVGGFIFPMLAGAAYWLPHFTGRRPVKRLGEAAFWLIFVGFNLTFFMMHMVGLLGQPRRIYSYPETMGWTGYNLLSSVGSFVMAFGFALFAIDVALQIYLGRRTRRNLWAAGTLEWAMLLPPPTYNFASLPRVTDHDPLADSPGLATSLARGEGYLAEPRHGWRETLGGDMLTGRPEYIVLLPGNTLLPLVMGFLTGGFFLSILAGIYWLAPVFLAAVAACGWRWAWTLGSRTDLGPQAAGCGVSLPTQGEAPGSPGHWGSVFAVVADGTLFATLLFGYAYLWTIAGGWPPPQLMSPGVVGAALAVVAVALASFAARRAVADGAALAVRRLALATMMAAQGAALALLVLEIATGMPAPTGHAYAATIMVLMLYAAVHLALALLLAAFAFARVGAGYVSDRRTAEVRIAAMWQDYAAVATLVVLLATKLPAVLA</sequence>
<feature type="transmembrane region" description="Helical" evidence="19">
    <location>
        <begin position="74"/>
        <end position="97"/>
    </location>
</feature>
<dbReference type="NCBIfam" id="TIGR02891">
    <property type="entry name" value="CtaD_CoxA"/>
    <property type="match status" value="1"/>
</dbReference>
<keyword evidence="11" id="KW-1278">Translocase</keyword>
<dbReference type="GO" id="GO:0046872">
    <property type="term" value="F:metal ion binding"/>
    <property type="evidence" value="ECO:0007669"/>
    <property type="project" value="UniProtKB-KW"/>
</dbReference>
<feature type="transmembrane region" description="Helical" evidence="19">
    <location>
        <begin position="259"/>
        <end position="278"/>
    </location>
</feature>
<keyword evidence="5 18" id="KW-0813">Transport</keyword>
<keyword evidence="8 18" id="KW-0679">Respiratory chain</keyword>
<keyword evidence="14" id="KW-0408">Iron</keyword>
<feature type="transmembrane region" description="Helical" evidence="19">
    <location>
        <begin position="657"/>
        <end position="677"/>
    </location>
</feature>
<name>A0A7C9GRY2_9SPHN</name>
<keyword evidence="21" id="KW-0560">Oxidoreductase</keyword>
<evidence type="ECO:0000256" key="17">
    <source>
        <dbReference type="ARBA" id="ARBA00047816"/>
    </source>
</evidence>
<dbReference type="UniPathway" id="UPA00705"/>
<keyword evidence="12 18" id="KW-0249">Electron transport</keyword>
<evidence type="ECO:0000256" key="3">
    <source>
        <dbReference type="ARBA" id="ARBA00009578"/>
    </source>
</evidence>
<feature type="transmembrane region" description="Helical" evidence="19">
    <location>
        <begin position="354"/>
        <end position="380"/>
    </location>
</feature>